<sequence length="1086" mass="120417">MDNPLLHHAPPSPPHDSTPPESVLDSFPLHVSFDHGYFMTVRAIQELREKKKGSVSVGIGGPSGSGKSSLATKIASVLGGALIPMENYYDPSLSTDDGNDFDSMDFQLLLQNLEDLMKGNSIMMPQFDFQEKRRAGFKPVKAPKSGVIAPSGANHRKAVTLGEAYSDALVLVEGTYALHSKLRLSLDLCVAVVGGVHFNLLSKVRRDIGESLSLDYLIDSIFPMFRKHIEPDLHHAQTLKTPVEILFKSTEVRHEKYIEMYLRPPLSVETVKTSDWIRMRQCGIKYDLAEGDQRIVDKHFIIKPRVEFEVGKTTLGGLLALGYQVAVSYKRESTIIDNGKVLISIEVIDDLERTFVQVKGSDRKVVACEAELMGMDGPWITKSYMEMVLETKGLPRLDSPPLPLSTSIFTRASSGQAVDSLKDRNIISPQPLRLKPSPSINTVDTSDTWTRSPTKSEDEPIVGSWHVTNEADAEEVMSAKTIDRLWTGAIFTADSDKPPSTSGIDRQILMGSRDTIKLLPMADTFDFDRGLLLAVQAVQTLLNAKGPIVVVGIGGPSGSGKTSFARKMANIVGCEMISMESYYKADKVKDSIYDDFSCLDLPLLLRNIEDIKRLRPTMIPSFDFEKNTRTGSVKLEVSEDCGVVGGVHSHLVERVQRDLELNGDSLSQQEIMTTLFPMFERHIEPHLEHAHLKISNDFDPVHSPQNSMFVLKSSKQVTYEEILEVLDQERMSKTIQTFTDIYFHLPGLPSDGICTESNSIRVRNCEGRFALLIREPLREGDFIIQPRVDFDISVRTVAGLLTLGYQAVACIEATARTYQDDKLLVEVDHLKNIETPYIQIKGSKKEAVAAAGQKLNLEGTYTTTAYIEIIIGNNFAPDQNIGMRDTQAARLQEIVEFVQAQVDGKLITSIVHQGALAGSASLVSPVLSIECKVEALEMRLRRLENWQLINTVLWTFFMSAFAGYMLYQRSQRTHSSAQTWHMATYISQAYSLWLDFDFKLKRIIGSSFRVVCTLYCFGLASSSGLLSQIPSADWNKSKGRGEATTASTARPDVTCSTSRPPSPPTATSSLVGVSLSEFVFKLDTAS</sequence>
<keyword evidence="2" id="KW-1133">Transmembrane helix</keyword>
<feature type="domain" description="Phosphoribulokinase/uridine kinase" evidence="3">
    <location>
        <begin position="57"/>
        <end position="235"/>
    </location>
</feature>
<dbReference type="AlphaFoldDB" id="A0A176VM83"/>
<evidence type="ECO:0000259" key="3">
    <source>
        <dbReference type="Pfam" id="PF00485"/>
    </source>
</evidence>
<dbReference type="PANTHER" id="PTHR10285">
    <property type="entry name" value="URIDINE KINASE"/>
    <property type="match status" value="1"/>
</dbReference>
<dbReference type="Gene3D" id="2.40.320.10">
    <property type="entry name" value="Hypothetical Protein Pfu-838710-001"/>
    <property type="match status" value="1"/>
</dbReference>
<gene>
    <name evidence="4" type="ORF">AXG93_3506s1060</name>
</gene>
<dbReference type="InterPro" id="IPR006083">
    <property type="entry name" value="PRK/URK"/>
</dbReference>
<keyword evidence="5" id="KW-1185">Reference proteome</keyword>
<dbReference type="InterPro" id="IPR033469">
    <property type="entry name" value="CYTH-like_dom_sf"/>
</dbReference>
<dbReference type="SUPFAM" id="SSF52540">
    <property type="entry name" value="P-loop containing nucleoside triphosphate hydrolases"/>
    <property type="match status" value="2"/>
</dbReference>
<feature type="compositionally biased region" description="Polar residues" evidence="1">
    <location>
        <begin position="438"/>
        <end position="453"/>
    </location>
</feature>
<dbReference type="GO" id="GO:0016301">
    <property type="term" value="F:kinase activity"/>
    <property type="evidence" value="ECO:0007669"/>
    <property type="project" value="InterPro"/>
</dbReference>
<feature type="domain" description="Phosphoribulokinase/uridine kinase" evidence="3">
    <location>
        <begin position="550"/>
        <end position="660"/>
    </location>
</feature>
<keyword evidence="2" id="KW-0812">Transmembrane</keyword>
<accession>A0A176VM83</accession>
<evidence type="ECO:0000313" key="5">
    <source>
        <dbReference type="Proteomes" id="UP000077202"/>
    </source>
</evidence>
<comment type="caution">
    <text evidence="4">The sequence shown here is derived from an EMBL/GenBank/DDBJ whole genome shotgun (WGS) entry which is preliminary data.</text>
</comment>
<dbReference type="InterPro" id="IPR027417">
    <property type="entry name" value="P-loop_NTPase"/>
</dbReference>
<organism evidence="4 5">
    <name type="scientific">Marchantia polymorpha subsp. ruderalis</name>
    <dbReference type="NCBI Taxonomy" id="1480154"/>
    <lineage>
        <taxon>Eukaryota</taxon>
        <taxon>Viridiplantae</taxon>
        <taxon>Streptophyta</taxon>
        <taxon>Embryophyta</taxon>
        <taxon>Marchantiophyta</taxon>
        <taxon>Marchantiopsida</taxon>
        <taxon>Marchantiidae</taxon>
        <taxon>Marchantiales</taxon>
        <taxon>Marchantiaceae</taxon>
        <taxon>Marchantia</taxon>
    </lineage>
</organism>
<name>A0A176VM83_MARPO</name>
<feature type="region of interest" description="Disordered" evidence="1">
    <location>
        <begin position="1035"/>
        <end position="1069"/>
    </location>
</feature>
<proteinExistence type="predicted"/>
<feature type="region of interest" description="Disordered" evidence="1">
    <location>
        <begin position="431"/>
        <end position="460"/>
    </location>
</feature>
<dbReference type="Pfam" id="PF00485">
    <property type="entry name" value="PRK"/>
    <property type="match status" value="2"/>
</dbReference>
<dbReference type="EMBL" id="LVLJ01003432">
    <property type="protein sequence ID" value="OAE21432.1"/>
    <property type="molecule type" value="Genomic_DNA"/>
</dbReference>
<reference evidence="4" key="1">
    <citation type="submission" date="2016-03" db="EMBL/GenBank/DDBJ databases">
        <title>Mechanisms controlling the formation of the plant cell surface in tip-growing cells are functionally conserved among land plants.</title>
        <authorList>
            <person name="Honkanen S."/>
            <person name="Jones V.A."/>
            <person name="Morieri G."/>
            <person name="Champion C."/>
            <person name="Hetherington A.J."/>
            <person name="Kelly S."/>
            <person name="Saint-Marcoux D."/>
            <person name="Proust H."/>
            <person name="Prescott H."/>
            <person name="Dolan L."/>
        </authorList>
    </citation>
    <scope>NUCLEOTIDE SEQUENCE [LARGE SCALE GENOMIC DNA]</scope>
    <source>
        <tissue evidence="4">Whole gametophyte</tissue>
    </source>
</reference>
<evidence type="ECO:0000256" key="2">
    <source>
        <dbReference type="SAM" id="Phobius"/>
    </source>
</evidence>
<dbReference type="Proteomes" id="UP000077202">
    <property type="component" value="Unassembled WGS sequence"/>
</dbReference>
<keyword evidence="2" id="KW-0472">Membrane</keyword>
<evidence type="ECO:0000313" key="4">
    <source>
        <dbReference type="EMBL" id="OAE21432.1"/>
    </source>
</evidence>
<dbReference type="SUPFAM" id="SSF55154">
    <property type="entry name" value="CYTH-like phosphatases"/>
    <property type="match status" value="1"/>
</dbReference>
<dbReference type="Gene3D" id="3.40.50.300">
    <property type="entry name" value="P-loop containing nucleotide triphosphate hydrolases"/>
    <property type="match status" value="2"/>
</dbReference>
<feature type="transmembrane region" description="Helical" evidence="2">
    <location>
        <begin position="946"/>
        <end position="967"/>
    </location>
</feature>
<feature type="compositionally biased region" description="Low complexity" evidence="1">
    <location>
        <begin position="1054"/>
        <end position="1069"/>
    </location>
</feature>
<feature type="region of interest" description="Disordered" evidence="1">
    <location>
        <begin position="1"/>
        <end position="23"/>
    </location>
</feature>
<protein>
    <recommendedName>
        <fullName evidence="3">Phosphoribulokinase/uridine kinase domain-containing protein</fullName>
    </recommendedName>
</protein>
<evidence type="ECO:0000256" key="1">
    <source>
        <dbReference type="SAM" id="MobiDB-lite"/>
    </source>
</evidence>
<dbReference type="GO" id="GO:0005524">
    <property type="term" value="F:ATP binding"/>
    <property type="evidence" value="ECO:0007669"/>
    <property type="project" value="InterPro"/>
</dbReference>